<reference evidence="3" key="1">
    <citation type="journal article" date="2013" name="J. Plant Res.">
        <title>Effect of fungi and light on seed germination of three Opuntia species from semiarid lands of central Mexico.</title>
        <authorList>
            <person name="Delgado-Sanchez P."/>
            <person name="Jimenez-Bremont J.F."/>
            <person name="Guerrero-Gonzalez Mde L."/>
            <person name="Flores J."/>
        </authorList>
    </citation>
    <scope>NUCLEOTIDE SEQUENCE</scope>
    <source>
        <tissue evidence="3">Cladode</tissue>
    </source>
</reference>
<dbReference type="PANTHER" id="PTHR47251">
    <property type="entry name" value="FINGER DOMAIN PROTEIN, PUTATIVE (AFU_ORTHOLOGUE AFUA_3G04180)-RELATED"/>
    <property type="match status" value="1"/>
</dbReference>
<evidence type="ECO:0000256" key="1">
    <source>
        <dbReference type="SAM" id="MobiDB-lite"/>
    </source>
</evidence>
<sequence>MYACLLRGMVHHKRKSTLEALENFVQFLLLPGRFFCLLRARIENPGDGRMGAKIQTEVKEIRKVFFCELCNKQYKLAMEFEAHLSSYDHNHRQRFKEMREMHGSNRDDRLKREQQQLEREMAKFAQMPDARKQ</sequence>
<protein>
    <recommendedName>
        <fullName evidence="2">C2H2-type domain-containing protein</fullName>
    </recommendedName>
</protein>
<accession>A0A7C9DHB1</accession>
<evidence type="ECO:0000259" key="2">
    <source>
        <dbReference type="PROSITE" id="PS00028"/>
    </source>
</evidence>
<evidence type="ECO:0000313" key="3">
    <source>
        <dbReference type="EMBL" id="MBA4642722.1"/>
    </source>
</evidence>
<dbReference type="EMBL" id="GISG01129609">
    <property type="protein sequence ID" value="MBA4642722.1"/>
    <property type="molecule type" value="Transcribed_RNA"/>
</dbReference>
<dbReference type="SUPFAM" id="SSF57667">
    <property type="entry name" value="beta-beta-alpha zinc fingers"/>
    <property type="match status" value="1"/>
</dbReference>
<name>A0A7C9DHB1_OPUST</name>
<feature type="region of interest" description="Disordered" evidence="1">
    <location>
        <begin position="95"/>
        <end position="133"/>
    </location>
</feature>
<reference evidence="3" key="2">
    <citation type="submission" date="2020-07" db="EMBL/GenBank/DDBJ databases">
        <authorList>
            <person name="Vera ALvarez R."/>
            <person name="Arias-Moreno D.M."/>
            <person name="Jimenez-Jacinto V."/>
            <person name="Jimenez-Bremont J.F."/>
            <person name="Swaminathan K."/>
            <person name="Moose S.P."/>
            <person name="Guerrero-Gonzalez M.L."/>
            <person name="Marino-Ramirez L."/>
            <person name="Landsman D."/>
            <person name="Rodriguez-Kessler M."/>
            <person name="Delgado-Sanchez P."/>
        </authorList>
    </citation>
    <scope>NUCLEOTIDE SEQUENCE</scope>
    <source>
        <tissue evidence="3">Cladode</tissue>
    </source>
</reference>
<dbReference type="PROSITE" id="PS00028">
    <property type="entry name" value="ZINC_FINGER_C2H2_1"/>
    <property type="match status" value="1"/>
</dbReference>
<dbReference type="InterPro" id="IPR013087">
    <property type="entry name" value="Znf_C2H2_type"/>
</dbReference>
<feature type="domain" description="C2H2-type" evidence="2">
    <location>
        <begin position="67"/>
        <end position="89"/>
    </location>
</feature>
<proteinExistence type="predicted"/>
<feature type="compositionally biased region" description="Basic and acidic residues" evidence="1">
    <location>
        <begin position="95"/>
        <end position="122"/>
    </location>
</feature>
<dbReference type="InterPro" id="IPR036236">
    <property type="entry name" value="Znf_C2H2_sf"/>
</dbReference>
<organism evidence="3">
    <name type="scientific">Opuntia streptacantha</name>
    <name type="common">Prickly pear cactus</name>
    <name type="synonym">Opuntia cardona</name>
    <dbReference type="NCBI Taxonomy" id="393608"/>
    <lineage>
        <taxon>Eukaryota</taxon>
        <taxon>Viridiplantae</taxon>
        <taxon>Streptophyta</taxon>
        <taxon>Embryophyta</taxon>
        <taxon>Tracheophyta</taxon>
        <taxon>Spermatophyta</taxon>
        <taxon>Magnoliopsida</taxon>
        <taxon>eudicotyledons</taxon>
        <taxon>Gunneridae</taxon>
        <taxon>Pentapetalae</taxon>
        <taxon>Caryophyllales</taxon>
        <taxon>Cactineae</taxon>
        <taxon>Cactaceae</taxon>
        <taxon>Opuntioideae</taxon>
        <taxon>Opuntia</taxon>
    </lineage>
</organism>
<dbReference type="PANTHER" id="PTHR47251:SF1">
    <property type="entry name" value="FINGER DOMAIN PROTEIN, PUTATIVE (AFU_ORTHOLOGUE AFUA_3G04180)-RELATED"/>
    <property type="match status" value="1"/>
</dbReference>
<dbReference type="AlphaFoldDB" id="A0A7C9DHB1"/>